<dbReference type="CDD" id="cd01130">
    <property type="entry name" value="VirB11-like_ATPase"/>
    <property type="match status" value="1"/>
</dbReference>
<name>H8I4S8_METCZ</name>
<dbReference type="OrthoDB" id="33500at2157"/>
<dbReference type="FunFam" id="3.40.50.300:FF:002252">
    <property type="entry name" value="Type IV secretion system protein"/>
    <property type="match status" value="1"/>
</dbReference>
<dbReference type="PANTHER" id="PTHR30486">
    <property type="entry name" value="TWITCHING MOTILITY PROTEIN PILT"/>
    <property type="match status" value="1"/>
</dbReference>
<dbReference type="SMR" id="H8I4S8"/>
<dbReference type="EMBL" id="CP003243">
    <property type="protein sequence ID" value="AFD00673.1"/>
    <property type="molecule type" value="Genomic_DNA"/>
</dbReference>
<sequence>MMEVNLPFSINTLQENHDHSSMRGCSTYNSLDAMMKREVEKNPFLLDYLHLIPQDTIGLPQLRIKLDRKLGDIKFPNIIYPVSDSIYAHIYPDINDVRNYYIPIEPSLVTNIKSYVQIIEEKLVDMVSAYDPKTQEERQKILKECLRELCIIGNGHDTSGKLNSKNGNKGFKSLFSIFVNNNGKNDKIYLKQSEFNALEYLILRDKIGMGLLEPLISDPHIEDITCDGYGPIFLEHKIFKGLKTTIVFTRDDLNRFVLQLSERIGKPITYANPIIDSTLPDGSRINIVYGEDISKRGSNFTIRKFNAKPLSIPNLVASNTMDYAMAAYLWIMIQEGMSIFVSGETASGKTTTLNAIMAFISANSKIVSIEDTAEVQVPHKNWTREITRSTNKGDDSADVGMFDLLKAALRQRPNYIIVGEIRGIEGAIAFQAIQTGHPVMSTFHAASVEKLIQRLTGDPINVPKTYVDNLNLVIIQSAVRRPDGKVVRRVLSINEIVGYNPETKGFNYIEAFTWDPATDKFVFRANKSSYLLEQKIGRRLGIPQNKIQVVYDEIEKRKKILKKISESGVTDYDEFFQTITKVEKKGLLKIEV</sequence>
<dbReference type="Gene3D" id="3.40.50.300">
    <property type="entry name" value="P-loop containing nucleotide triphosphate hydrolases"/>
    <property type="match status" value="1"/>
</dbReference>
<dbReference type="STRING" id="1041930.Mtc_1933"/>
<proteinExistence type="inferred from homology"/>
<dbReference type="InterPro" id="IPR050921">
    <property type="entry name" value="T4SS_GSP_E_ATPase"/>
</dbReference>
<feature type="domain" description="Bacterial type II secretion system protein E" evidence="2">
    <location>
        <begin position="210"/>
        <end position="481"/>
    </location>
</feature>
<evidence type="ECO:0000256" key="1">
    <source>
        <dbReference type="ARBA" id="ARBA00006611"/>
    </source>
</evidence>
<dbReference type="Gene3D" id="1.10.390.40">
    <property type="match status" value="1"/>
</dbReference>
<dbReference type="InterPro" id="IPR001482">
    <property type="entry name" value="T2SS/T4SS_dom"/>
</dbReference>
<evidence type="ECO:0000259" key="2">
    <source>
        <dbReference type="Pfam" id="PF00437"/>
    </source>
</evidence>
<dbReference type="Pfam" id="PF00437">
    <property type="entry name" value="T2SSE"/>
    <property type="match status" value="1"/>
</dbReference>
<dbReference type="AlphaFoldDB" id="H8I4S8"/>
<dbReference type="PANTHER" id="PTHR30486:SF14">
    <property type="entry name" value="FLAGELLA ACCESSORY PROTEIN I"/>
    <property type="match status" value="1"/>
</dbReference>
<reference evidence="3 4" key="1">
    <citation type="journal article" date="2012" name="J. Bacteriol.">
        <title>Complete genome sequence of a thermophilic methanogen, Methanocella conradii HZ254, isolated from Chinese rice field soil.</title>
        <authorList>
            <person name="Lu Z."/>
            <person name="Lu Y."/>
        </authorList>
    </citation>
    <scope>NUCLEOTIDE SEQUENCE [LARGE SCALE GENOMIC DNA]</scope>
    <source>
        <strain evidence="4">DSM 24694 / JCM 17849 / CGMCC 1.5162 / HZ254</strain>
    </source>
</reference>
<evidence type="ECO:0000313" key="3">
    <source>
        <dbReference type="EMBL" id="AFD00673.1"/>
    </source>
</evidence>
<dbReference type="RefSeq" id="WP_014406504.1">
    <property type="nucleotide sequence ID" value="NC_017034.1"/>
</dbReference>
<organism evidence="3 4">
    <name type="scientific">Methanocella conradii (strain DSM 24694 / JCM 17849 / CGMCC 1.5162 / HZ254)</name>
    <dbReference type="NCBI Taxonomy" id="1041930"/>
    <lineage>
        <taxon>Archaea</taxon>
        <taxon>Methanobacteriati</taxon>
        <taxon>Methanobacteriota</taxon>
        <taxon>Stenosarchaea group</taxon>
        <taxon>Methanomicrobia</taxon>
        <taxon>Methanocellales</taxon>
        <taxon>Methanocellaceae</taxon>
        <taxon>Methanocella</taxon>
    </lineage>
</organism>
<gene>
    <name evidence="3" type="primary">flaI</name>
    <name evidence="3" type="ordered locus">Mtc_1933</name>
</gene>
<keyword evidence="3" id="KW-0966">Cell projection</keyword>
<dbReference type="Proteomes" id="UP000005233">
    <property type="component" value="Chromosome"/>
</dbReference>
<dbReference type="InterPro" id="IPR027417">
    <property type="entry name" value="P-loop_NTPase"/>
</dbReference>
<dbReference type="KEGG" id="mez:Mtc_1933"/>
<dbReference type="HOGENOM" id="CLU_005379_2_2_2"/>
<dbReference type="GO" id="GO:0016887">
    <property type="term" value="F:ATP hydrolysis activity"/>
    <property type="evidence" value="ECO:0007669"/>
    <property type="project" value="InterPro"/>
</dbReference>
<keyword evidence="3" id="KW-0969">Cilium</keyword>
<keyword evidence="4" id="KW-1185">Reference proteome</keyword>
<keyword evidence="3" id="KW-0282">Flagellum</keyword>
<accession>H8I4S8</accession>
<dbReference type="eggNOG" id="arCOG01817">
    <property type="taxonomic scope" value="Archaea"/>
</dbReference>
<dbReference type="Gene3D" id="3.30.450.370">
    <property type="match status" value="1"/>
</dbReference>
<dbReference type="SUPFAM" id="SSF52540">
    <property type="entry name" value="P-loop containing nucleoside triphosphate hydrolases"/>
    <property type="match status" value="1"/>
</dbReference>
<evidence type="ECO:0000313" key="4">
    <source>
        <dbReference type="Proteomes" id="UP000005233"/>
    </source>
</evidence>
<dbReference type="GeneID" id="11972081"/>
<comment type="similarity">
    <text evidence="1">Belongs to the GSP E family.</text>
</comment>
<protein>
    <submittedName>
        <fullName evidence="3">Archaeal flagellar protein FlaI (VirB11-like ATPase)</fullName>
    </submittedName>
</protein>